<evidence type="ECO:0000256" key="1">
    <source>
        <dbReference type="SAM" id="Phobius"/>
    </source>
</evidence>
<feature type="transmembrane region" description="Helical" evidence="1">
    <location>
        <begin position="406"/>
        <end position="428"/>
    </location>
</feature>
<feature type="transmembrane region" description="Helical" evidence="1">
    <location>
        <begin position="66"/>
        <end position="84"/>
    </location>
</feature>
<protein>
    <recommendedName>
        <fullName evidence="4">O-antigen polymerase</fullName>
    </recommendedName>
</protein>
<evidence type="ECO:0000313" key="3">
    <source>
        <dbReference type="Proteomes" id="UP000268059"/>
    </source>
</evidence>
<organism evidence="2 3">
    <name type="scientific">Intestinibaculum porci</name>
    <dbReference type="NCBI Taxonomy" id="2487118"/>
    <lineage>
        <taxon>Bacteria</taxon>
        <taxon>Bacillati</taxon>
        <taxon>Bacillota</taxon>
        <taxon>Erysipelotrichia</taxon>
        <taxon>Erysipelotrichales</taxon>
        <taxon>Erysipelotrichaceae</taxon>
        <taxon>Intestinibaculum</taxon>
    </lineage>
</organism>
<feature type="transmembrane region" description="Helical" evidence="1">
    <location>
        <begin position="219"/>
        <end position="240"/>
    </location>
</feature>
<evidence type="ECO:0008006" key="4">
    <source>
        <dbReference type="Google" id="ProtNLM"/>
    </source>
</evidence>
<feature type="transmembrane region" description="Helical" evidence="1">
    <location>
        <begin position="96"/>
        <end position="114"/>
    </location>
</feature>
<feature type="transmembrane region" description="Helical" evidence="1">
    <location>
        <begin position="37"/>
        <end position="54"/>
    </location>
</feature>
<keyword evidence="3" id="KW-1185">Reference proteome</keyword>
<dbReference type="PANTHER" id="PTHR37422">
    <property type="entry name" value="TEICHURONIC ACID BIOSYNTHESIS PROTEIN TUAE"/>
    <property type="match status" value="1"/>
</dbReference>
<gene>
    <name evidence="2" type="ORF">SG0102_22420</name>
</gene>
<dbReference type="Proteomes" id="UP000268059">
    <property type="component" value="Chromosome"/>
</dbReference>
<evidence type="ECO:0000313" key="2">
    <source>
        <dbReference type="EMBL" id="BBH27308.1"/>
    </source>
</evidence>
<keyword evidence="1" id="KW-1133">Transmembrane helix</keyword>
<dbReference type="EMBL" id="AP019309">
    <property type="protein sequence ID" value="BBH27308.1"/>
    <property type="molecule type" value="Genomic_DNA"/>
</dbReference>
<feature type="transmembrane region" description="Helical" evidence="1">
    <location>
        <begin position="252"/>
        <end position="270"/>
    </location>
</feature>
<dbReference type="InterPro" id="IPR051533">
    <property type="entry name" value="WaaL-like"/>
</dbReference>
<dbReference type="AlphaFoldDB" id="A0A3G9JSB9"/>
<dbReference type="KEGG" id="ebm:SG0102_22420"/>
<name>A0A3G9JSB9_9FIRM</name>
<feature type="transmembrane region" description="Helical" evidence="1">
    <location>
        <begin position="290"/>
        <end position="310"/>
    </location>
</feature>
<feature type="transmembrane region" description="Helical" evidence="1">
    <location>
        <begin position="168"/>
        <end position="184"/>
    </location>
</feature>
<dbReference type="GO" id="GO:0016020">
    <property type="term" value="C:membrane"/>
    <property type="evidence" value="ECO:0007669"/>
    <property type="project" value="UniProtKB-SubCell"/>
</dbReference>
<keyword evidence="1" id="KW-0812">Transmembrane</keyword>
<dbReference type="InParanoid" id="A0A3G9JSB9"/>
<reference evidence="2 3" key="1">
    <citation type="submission" date="2018-11" db="EMBL/GenBank/DDBJ databases">
        <title>Novel Erysipelotrichaceae bacterium isolated from small intestine of a swine.</title>
        <authorList>
            <person name="Kim J.S."/>
            <person name="Choe H."/>
            <person name="Lee Y.R."/>
            <person name="Kim K.M."/>
            <person name="Park D.S."/>
        </authorList>
    </citation>
    <scope>NUCLEOTIDE SEQUENCE [LARGE SCALE GENOMIC DNA]</scope>
    <source>
        <strain evidence="2 3">SG0102</strain>
    </source>
</reference>
<dbReference type="PANTHER" id="PTHR37422:SF13">
    <property type="entry name" value="LIPOPOLYSACCHARIDE BIOSYNTHESIS PROTEIN PA4999-RELATED"/>
    <property type="match status" value="1"/>
</dbReference>
<feature type="transmembrane region" description="Helical" evidence="1">
    <location>
        <begin position="374"/>
        <end position="394"/>
    </location>
</feature>
<sequence length="448" mass="50349">MIGILLGISIINDLVMLVKEKGLDGLKKLFLESVKPMDYALLGFGVVVLISSLTSRFGMHAFTGDLTFKVGGFLLLAVIFMYFMISKIEAPLPIHYIWAAPVLFLEITAILNSLTIDPLHMALPQMTLSDRVYFISTIGHIDYLSEYFCLFIPFFVAMLIRSDKKKDQILYGIIVFLGYLSSLLVRANGMILGCVFGLFVIGIYCLSHSKYMKVYLLQYFLFVFAALITDLINHLYIIPYKQLELDALSSHLSNKLYLVIAVILGILLVIEHKASDDTLKKVYKVMQKVILTLFVIALCGWLIFSIYCVVNNLQLPIFNNRINIWRGSFISFQHMSIREKFFGVGPNCVSAMLDKYAVYQGVSRTTAHNELLEYFLSTGILGFVTYLSFWVLLIRSLIKNSYKPYALAYLAGLVGYAGISLVVGPSFLNTVTLFTLLALASKEALSEA</sequence>
<accession>A0A3G9JSB9</accession>
<feature type="transmembrane region" description="Helical" evidence="1">
    <location>
        <begin position="190"/>
        <end position="207"/>
    </location>
</feature>
<keyword evidence="1" id="KW-0472">Membrane</keyword>
<proteinExistence type="predicted"/>